<dbReference type="Pfam" id="PF08044">
    <property type="entry name" value="DUF1707"/>
    <property type="match status" value="1"/>
</dbReference>
<feature type="domain" description="DUF1707" evidence="1">
    <location>
        <begin position="7"/>
        <end position="59"/>
    </location>
</feature>
<evidence type="ECO:0000313" key="3">
    <source>
        <dbReference type="Proteomes" id="UP000562984"/>
    </source>
</evidence>
<dbReference type="EMBL" id="JABEND010000015">
    <property type="protein sequence ID" value="NNG37581.1"/>
    <property type="molecule type" value="Genomic_DNA"/>
</dbReference>
<sequence length="225" mass="23451">MTDPSQLRVSNTDREAVAALLSTAAGEGRLTMDEVDERMQQAFAARTFADLDVLVADLPVTPPSQSIGPGFGAVSPAGPGGVVGAMAPGRVPARPEQRGMEPGRPLLIDAGWSSQKRDGEWDIPPFLALDGGVGSIKLNCLRARPLADTIAVSVKSSVGSVLIIAPHGWGSIDDDLSRGMGSYKSDLPQHPQLGFPLLVFSGSTGMGSVRVRFPRGGELRKAGLA</sequence>
<gene>
    <name evidence="2" type="ORF">HKD39_18125</name>
</gene>
<protein>
    <submittedName>
        <fullName evidence="2">DUF1707 domain-containing protein</fullName>
    </submittedName>
</protein>
<dbReference type="AlphaFoldDB" id="A0A849AEE1"/>
<name>A0A849AEE1_9ACTN</name>
<reference evidence="2 3" key="1">
    <citation type="submission" date="2020-05" db="EMBL/GenBank/DDBJ databases">
        <title>Nakamurella sp. DB0629 isolated from air conditioner.</title>
        <authorList>
            <person name="Kim D.H."/>
            <person name="Kim D.-U."/>
        </authorList>
    </citation>
    <scope>NUCLEOTIDE SEQUENCE [LARGE SCALE GENOMIC DNA]</scope>
    <source>
        <strain evidence="2 3">DB0629</strain>
    </source>
</reference>
<evidence type="ECO:0000259" key="1">
    <source>
        <dbReference type="Pfam" id="PF08044"/>
    </source>
</evidence>
<keyword evidence="3" id="KW-1185">Reference proteome</keyword>
<organism evidence="2 3">
    <name type="scientific">Nakamurella aerolata</name>
    <dbReference type="NCBI Taxonomy" id="1656892"/>
    <lineage>
        <taxon>Bacteria</taxon>
        <taxon>Bacillati</taxon>
        <taxon>Actinomycetota</taxon>
        <taxon>Actinomycetes</taxon>
        <taxon>Nakamurellales</taxon>
        <taxon>Nakamurellaceae</taxon>
        <taxon>Nakamurella</taxon>
    </lineage>
</organism>
<dbReference type="InterPro" id="IPR012551">
    <property type="entry name" value="DUF1707_SHOCT-like"/>
</dbReference>
<proteinExistence type="predicted"/>
<comment type="caution">
    <text evidence="2">The sequence shown here is derived from an EMBL/GenBank/DDBJ whole genome shotgun (WGS) entry which is preliminary data.</text>
</comment>
<dbReference type="RefSeq" id="WP_171201277.1">
    <property type="nucleotide sequence ID" value="NZ_JABEND010000015.1"/>
</dbReference>
<dbReference type="PANTHER" id="PTHR40763">
    <property type="entry name" value="MEMBRANE PROTEIN-RELATED"/>
    <property type="match status" value="1"/>
</dbReference>
<accession>A0A849AEE1</accession>
<dbReference type="Proteomes" id="UP000562984">
    <property type="component" value="Unassembled WGS sequence"/>
</dbReference>
<evidence type="ECO:0000313" key="2">
    <source>
        <dbReference type="EMBL" id="NNG37581.1"/>
    </source>
</evidence>
<dbReference type="PANTHER" id="PTHR40763:SF5">
    <property type="entry name" value="MEMBRANE PROTEIN"/>
    <property type="match status" value="1"/>
</dbReference>